<dbReference type="PANTHER" id="PTHR34042:SF1">
    <property type="entry name" value="TRANSCRIPTION REPRESSOR OFP17"/>
    <property type="match status" value="1"/>
</dbReference>
<organism evidence="2 3">
    <name type="scientific">Musa acuminata subsp. malaccensis</name>
    <name type="common">Wild banana</name>
    <name type="synonym">Musa malaccensis</name>
    <dbReference type="NCBI Taxonomy" id="214687"/>
    <lineage>
        <taxon>Eukaryota</taxon>
        <taxon>Viridiplantae</taxon>
        <taxon>Streptophyta</taxon>
        <taxon>Embryophyta</taxon>
        <taxon>Tracheophyta</taxon>
        <taxon>Spermatophyta</taxon>
        <taxon>Magnoliopsida</taxon>
        <taxon>Liliopsida</taxon>
        <taxon>Zingiberales</taxon>
        <taxon>Musaceae</taxon>
        <taxon>Musa</taxon>
    </lineage>
</organism>
<proteinExistence type="predicted"/>
<gene>
    <name evidence="1" type="ORF">GSMUA_163320.1</name>
</gene>
<keyword evidence="3" id="KW-1185">Reference proteome</keyword>
<dbReference type="EnsemblPlants" id="Ma06_t17350.1">
    <property type="protein sequence ID" value="Ma06_p17350.1"/>
    <property type="gene ID" value="Ma06_g17350"/>
</dbReference>
<evidence type="ECO:0000313" key="3">
    <source>
        <dbReference type="Proteomes" id="UP000012960"/>
    </source>
</evidence>
<dbReference type="Proteomes" id="UP000012960">
    <property type="component" value="Unplaced"/>
</dbReference>
<dbReference type="PANTHER" id="PTHR34042">
    <property type="entry name" value="TRANSCRIPTION REPRESSOR OFP17"/>
    <property type="match status" value="1"/>
</dbReference>
<dbReference type="GO" id="GO:0045892">
    <property type="term" value="P:negative regulation of DNA-templated transcription"/>
    <property type="evidence" value="ECO:0007669"/>
    <property type="project" value="InterPro"/>
</dbReference>
<reference evidence="1" key="1">
    <citation type="submission" date="2021-03" db="EMBL/GenBank/DDBJ databases">
        <authorList>
            <consortium name="Genoscope - CEA"/>
            <person name="William W."/>
        </authorList>
    </citation>
    <scope>NUCLEOTIDE SEQUENCE</scope>
    <source>
        <strain evidence="1">Doubled-haploid Pahang</strain>
    </source>
</reference>
<sequence length="186" mass="21707">MIDLVSCDSKLLRTWRKLSWLLRPPFKRSFSIRALRFRSLSRGGERRSCWSGKFRSFRLTLCTSRQPEELDRLGELRSMTERDRFRAPFPSPITPAYVKLASLQPREPEEGLDEVEAACRSFRSCLAEMLAEEGRVEDLVNVEELLHHWSSLRSPAFVELVCSFYEQVCNELFIGSEEEELLNEDL</sequence>
<dbReference type="OMA" id="GERRSCW"/>
<name>A0A804JHA5_MUSAM</name>
<dbReference type="AlphaFoldDB" id="A0A804JHA5"/>
<evidence type="ECO:0000313" key="1">
    <source>
        <dbReference type="EMBL" id="CAG1846537.1"/>
    </source>
</evidence>
<accession>A0A804JHA5</accession>
<dbReference type="EMBL" id="HG996471">
    <property type="protein sequence ID" value="CAG1846537.1"/>
    <property type="molecule type" value="Genomic_DNA"/>
</dbReference>
<dbReference type="Gramene" id="Ma06_t17350.1">
    <property type="protein sequence ID" value="Ma06_p17350.1"/>
    <property type="gene ID" value="Ma06_g17350"/>
</dbReference>
<dbReference type="OrthoDB" id="1871608at2759"/>
<dbReference type="InParanoid" id="A0A804JHA5"/>
<dbReference type="InterPro" id="IPR044686">
    <property type="entry name" value="OFP17"/>
</dbReference>
<reference evidence="2" key="2">
    <citation type="submission" date="2021-05" db="UniProtKB">
        <authorList>
            <consortium name="EnsemblPlants"/>
        </authorList>
    </citation>
    <scope>IDENTIFICATION</scope>
    <source>
        <strain evidence="2">subsp. malaccensis</strain>
    </source>
</reference>
<protein>
    <submittedName>
        <fullName evidence="1">(wild Malaysian banana) hypothetical protein</fullName>
    </submittedName>
</protein>
<evidence type="ECO:0000313" key="2">
    <source>
        <dbReference type="EnsemblPlants" id="Ma06_p17350.1"/>
    </source>
</evidence>